<gene>
    <name evidence="3" type="primary">GIP</name>
    <name evidence="3" type="ORF">SNEC2469_LOCUS34772</name>
</gene>
<dbReference type="OrthoDB" id="428661at2759"/>
<feature type="region of interest" description="Disordered" evidence="2">
    <location>
        <begin position="44"/>
        <end position="65"/>
    </location>
</feature>
<organism evidence="3 4">
    <name type="scientific">Symbiodinium necroappetens</name>
    <dbReference type="NCBI Taxonomy" id="1628268"/>
    <lineage>
        <taxon>Eukaryota</taxon>
        <taxon>Sar</taxon>
        <taxon>Alveolata</taxon>
        <taxon>Dinophyceae</taxon>
        <taxon>Suessiales</taxon>
        <taxon>Symbiodiniaceae</taxon>
        <taxon>Symbiodinium</taxon>
    </lineage>
</organism>
<dbReference type="AlphaFoldDB" id="A0A813CG32"/>
<comment type="caution">
    <text evidence="3">The sequence shown here is derived from an EMBL/GenBank/DDBJ whole genome shotgun (WGS) entry which is preliminary data.</text>
</comment>
<accession>A0A813CG32</accession>
<feature type="coiled-coil region" evidence="1">
    <location>
        <begin position="101"/>
        <end position="163"/>
    </location>
</feature>
<keyword evidence="1" id="KW-0175">Coiled coil</keyword>
<name>A0A813CG32_9DINO</name>
<sequence>MLARMDELMAMVSIATSDDDFREKRQRIAKKLRRTSIELMRTISAGNGKEDDMSGSEEWEGASAISDSQRAATIKELFQRSREADEVAKLAKLVSLQSIQLEVSGQRTQAAEQRCEALEQRARAAEHCVEALEAELALRRRRAEVLELHRRKLEADNVELQRRLQNLHPKKENKEDASAESLHKQATQLLEKLSQPRSGHSLAAGFMVEESEQVDQIGRGRAQGSREFASGLVSSRHPRGEVEVRWADWQLQSGLQLQFERALKATPMKEAPNGHSSAPTPRFSMTGVQQSARRTLPARIETARRPWQAKTWNVASPWKGRRESEGWQGCPVSSNL</sequence>
<proteinExistence type="predicted"/>
<feature type="region of interest" description="Disordered" evidence="2">
    <location>
        <begin position="269"/>
        <end position="295"/>
    </location>
</feature>
<protein>
    <submittedName>
        <fullName evidence="3">GIP protein</fullName>
    </submittedName>
</protein>
<reference evidence="3" key="1">
    <citation type="submission" date="2021-02" db="EMBL/GenBank/DDBJ databases">
        <authorList>
            <person name="Dougan E. K."/>
            <person name="Rhodes N."/>
            <person name="Thang M."/>
            <person name="Chan C."/>
        </authorList>
    </citation>
    <scope>NUCLEOTIDE SEQUENCE</scope>
</reference>
<evidence type="ECO:0000313" key="3">
    <source>
        <dbReference type="EMBL" id="CAE7942729.1"/>
    </source>
</evidence>
<dbReference type="Proteomes" id="UP000601435">
    <property type="component" value="Unassembled WGS sequence"/>
</dbReference>
<evidence type="ECO:0000256" key="1">
    <source>
        <dbReference type="SAM" id="Coils"/>
    </source>
</evidence>
<evidence type="ECO:0000313" key="4">
    <source>
        <dbReference type="Proteomes" id="UP000601435"/>
    </source>
</evidence>
<keyword evidence="4" id="KW-1185">Reference proteome</keyword>
<dbReference type="EMBL" id="CAJNJA010097552">
    <property type="protein sequence ID" value="CAE7942729.1"/>
    <property type="molecule type" value="Genomic_DNA"/>
</dbReference>
<evidence type="ECO:0000256" key="2">
    <source>
        <dbReference type="SAM" id="MobiDB-lite"/>
    </source>
</evidence>